<evidence type="ECO:0000256" key="1">
    <source>
        <dbReference type="SAM" id="MobiDB-lite"/>
    </source>
</evidence>
<keyword evidence="2" id="KW-1133">Transmembrane helix</keyword>
<dbReference type="Gene3D" id="3.30.1490.480">
    <property type="entry name" value="Endolytic murein transglycosylase"/>
    <property type="match status" value="1"/>
</dbReference>
<proteinExistence type="predicted"/>
<protein>
    <recommendedName>
        <fullName evidence="5">Endolytic transglycosylase MltG</fullName>
    </recommendedName>
</protein>
<dbReference type="Proteomes" id="UP001500782">
    <property type="component" value="Unassembled WGS sequence"/>
</dbReference>
<keyword evidence="4" id="KW-1185">Reference proteome</keyword>
<dbReference type="RefSeq" id="WP_343803326.1">
    <property type="nucleotide sequence ID" value="NZ_BAAADJ010000064.1"/>
</dbReference>
<evidence type="ECO:0000313" key="4">
    <source>
        <dbReference type="Proteomes" id="UP001500782"/>
    </source>
</evidence>
<feature type="transmembrane region" description="Helical" evidence="2">
    <location>
        <begin position="6"/>
        <end position="24"/>
    </location>
</feature>
<comment type="caution">
    <text evidence="3">The sequence shown here is derived from an EMBL/GenBank/DDBJ whole genome shotgun (WGS) entry which is preliminary data.</text>
</comment>
<keyword evidence="2" id="KW-0472">Membrane</keyword>
<reference evidence="3 4" key="1">
    <citation type="journal article" date="2019" name="Int. J. Syst. Evol. Microbiol.">
        <title>The Global Catalogue of Microorganisms (GCM) 10K type strain sequencing project: providing services to taxonomists for standard genome sequencing and annotation.</title>
        <authorList>
            <consortium name="The Broad Institute Genomics Platform"/>
            <consortium name="The Broad Institute Genome Sequencing Center for Infectious Disease"/>
            <person name="Wu L."/>
            <person name="Ma J."/>
        </authorList>
    </citation>
    <scope>NUCLEOTIDE SEQUENCE [LARGE SCALE GENOMIC DNA]</scope>
    <source>
        <strain evidence="3 4">JCM 9731</strain>
    </source>
</reference>
<sequence>MRRQSIQGFAIGMFLTAVVLSLVYQMTSDSNEVEVDDAVATLEKNEYIVLSANEWEEIQQKLSTKETEQKETEAPQEEQANPGTDTDSAEQDEVNNETEPKKTYSLVIKPGMSSSEVGYLLEENGIVEDARAFNKYIVDRKLEGYIQIGTHTVTSDMSFDVIADTISK</sequence>
<feature type="compositionally biased region" description="Basic and acidic residues" evidence="1">
    <location>
        <begin position="63"/>
        <end position="73"/>
    </location>
</feature>
<evidence type="ECO:0000256" key="2">
    <source>
        <dbReference type="SAM" id="Phobius"/>
    </source>
</evidence>
<evidence type="ECO:0000313" key="3">
    <source>
        <dbReference type="EMBL" id="GAA0345656.1"/>
    </source>
</evidence>
<evidence type="ECO:0008006" key="5">
    <source>
        <dbReference type="Google" id="ProtNLM"/>
    </source>
</evidence>
<feature type="compositionally biased region" description="Acidic residues" evidence="1">
    <location>
        <begin position="87"/>
        <end position="96"/>
    </location>
</feature>
<dbReference type="EMBL" id="BAAADJ010000064">
    <property type="protein sequence ID" value="GAA0345656.1"/>
    <property type="molecule type" value="Genomic_DNA"/>
</dbReference>
<organism evidence="3 4">
    <name type="scientific">Bacillus carboniphilus</name>
    <dbReference type="NCBI Taxonomy" id="86663"/>
    <lineage>
        <taxon>Bacteria</taxon>
        <taxon>Bacillati</taxon>
        <taxon>Bacillota</taxon>
        <taxon>Bacilli</taxon>
        <taxon>Bacillales</taxon>
        <taxon>Bacillaceae</taxon>
        <taxon>Bacillus</taxon>
    </lineage>
</organism>
<accession>A0ABN0WSU0</accession>
<feature type="region of interest" description="Disordered" evidence="1">
    <location>
        <begin position="61"/>
        <end position="107"/>
    </location>
</feature>
<name>A0ABN0WSU0_9BACI</name>
<keyword evidence="2" id="KW-0812">Transmembrane</keyword>
<gene>
    <name evidence="3" type="ORF">GCM10008967_40100</name>
</gene>